<accession>A0A1I7UTX6</accession>
<dbReference type="AlphaFoldDB" id="A0A1I7UTX6"/>
<dbReference type="Pfam" id="PF10323">
    <property type="entry name" value="7TM_GPCR_Srv"/>
    <property type="match status" value="1"/>
</dbReference>
<keyword evidence="1" id="KW-1185">Reference proteome</keyword>
<organism evidence="1 2">
    <name type="scientific">Caenorhabditis tropicalis</name>
    <dbReference type="NCBI Taxonomy" id="1561998"/>
    <lineage>
        <taxon>Eukaryota</taxon>
        <taxon>Metazoa</taxon>
        <taxon>Ecdysozoa</taxon>
        <taxon>Nematoda</taxon>
        <taxon>Chromadorea</taxon>
        <taxon>Rhabditida</taxon>
        <taxon>Rhabditina</taxon>
        <taxon>Rhabditomorpha</taxon>
        <taxon>Rhabditoidea</taxon>
        <taxon>Rhabditidae</taxon>
        <taxon>Peloderinae</taxon>
        <taxon>Caenorhabditis</taxon>
    </lineage>
</organism>
<sequence>MLILTIMNLLVARYFAIGNELLFRIQSYGVASYHSNTGPLLFIVRMFGIFLITFQRYASVCWHGSWLDKVTVPYNNS</sequence>
<protein>
    <submittedName>
        <fullName evidence="2">7TM_GPCR_Srx domain-containing protein</fullName>
    </submittedName>
</protein>
<proteinExistence type="predicted"/>
<dbReference type="Proteomes" id="UP000095282">
    <property type="component" value="Unplaced"/>
</dbReference>
<name>A0A1I7UTX6_9PELO</name>
<reference evidence="2" key="1">
    <citation type="submission" date="2016-11" db="UniProtKB">
        <authorList>
            <consortium name="WormBaseParasite"/>
        </authorList>
    </citation>
    <scope>IDENTIFICATION</scope>
</reference>
<evidence type="ECO:0000313" key="1">
    <source>
        <dbReference type="Proteomes" id="UP000095282"/>
    </source>
</evidence>
<dbReference type="WBParaSite" id="Csp11.Scaffold630.g19317.t1">
    <property type="protein sequence ID" value="Csp11.Scaffold630.g19317.t1"/>
    <property type="gene ID" value="Csp11.Scaffold630.g19317"/>
</dbReference>
<evidence type="ECO:0000313" key="2">
    <source>
        <dbReference type="WBParaSite" id="Csp11.Scaffold630.g19317.t1"/>
    </source>
</evidence>
<dbReference type="InterPro" id="IPR019426">
    <property type="entry name" value="7TM_GPCR_serpentine_rcpt_Srv"/>
</dbReference>